<protein>
    <submittedName>
        <fullName evidence="1">Uncharacterized protein</fullName>
    </submittedName>
</protein>
<sequence>MGRSGCFARAERDAYQGGSVQPHCNFHDPPCLLQCSSTPALSKTLEEYERHGHDIPDPLPPQKRSSQGPHVLVTPVRRYSWQDNILVPEKELALPPVENSLVAKPGLLENSAGNFKSSNQAFLTRHQLDWHPSLHATISP</sequence>
<keyword evidence="2" id="KW-1185">Reference proteome</keyword>
<reference evidence="1" key="1">
    <citation type="submission" date="2022-08" db="EMBL/GenBank/DDBJ databases">
        <title>Genome Sequence of Fusarium decemcellulare.</title>
        <authorList>
            <person name="Buettner E."/>
        </authorList>
    </citation>
    <scope>NUCLEOTIDE SEQUENCE</scope>
    <source>
        <strain evidence="1">Babe19</strain>
    </source>
</reference>
<comment type="caution">
    <text evidence="1">The sequence shown here is derived from an EMBL/GenBank/DDBJ whole genome shotgun (WGS) entry which is preliminary data.</text>
</comment>
<name>A0ACC1RRT7_9HYPO</name>
<evidence type="ECO:0000313" key="2">
    <source>
        <dbReference type="Proteomes" id="UP001148629"/>
    </source>
</evidence>
<accession>A0ACC1RRT7</accession>
<gene>
    <name evidence="1" type="ORF">NM208_g11807</name>
</gene>
<evidence type="ECO:0000313" key="1">
    <source>
        <dbReference type="EMBL" id="KAJ3525051.1"/>
    </source>
</evidence>
<dbReference type="EMBL" id="JANRMS010001973">
    <property type="protein sequence ID" value="KAJ3525051.1"/>
    <property type="molecule type" value="Genomic_DNA"/>
</dbReference>
<proteinExistence type="predicted"/>
<organism evidence="1 2">
    <name type="scientific">Fusarium decemcellulare</name>
    <dbReference type="NCBI Taxonomy" id="57161"/>
    <lineage>
        <taxon>Eukaryota</taxon>
        <taxon>Fungi</taxon>
        <taxon>Dikarya</taxon>
        <taxon>Ascomycota</taxon>
        <taxon>Pezizomycotina</taxon>
        <taxon>Sordariomycetes</taxon>
        <taxon>Hypocreomycetidae</taxon>
        <taxon>Hypocreales</taxon>
        <taxon>Nectriaceae</taxon>
        <taxon>Fusarium</taxon>
        <taxon>Fusarium decemcellulare species complex</taxon>
    </lineage>
</organism>
<dbReference type="Proteomes" id="UP001148629">
    <property type="component" value="Unassembled WGS sequence"/>
</dbReference>